<comment type="caution">
    <text evidence="5">The sequence shown here is derived from an EMBL/GenBank/DDBJ whole genome shotgun (WGS) entry which is preliminary data.</text>
</comment>
<dbReference type="GO" id="GO:0005524">
    <property type="term" value="F:ATP binding"/>
    <property type="evidence" value="ECO:0007669"/>
    <property type="project" value="UniProtKB-KW"/>
</dbReference>
<dbReference type="SUPFAM" id="SSF48452">
    <property type="entry name" value="TPR-like"/>
    <property type="match status" value="1"/>
</dbReference>
<dbReference type="Pfam" id="PF13191">
    <property type="entry name" value="AAA_16"/>
    <property type="match status" value="1"/>
</dbReference>
<dbReference type="AlphaFoldDB" id="A0A5N8W379"/>
<dbReference type="InterPro" id="IPR036388">
    <property type="entry name" value="WH-like_DNA-bd_sf"/>
</dbReference>
<keyword evidence="1" id="KW-0547">Nucleotide-binding</keyword>
<dbReference type="InterPro" id="IPR027417">
    <property type="entry name" value="P-loop_NTPase"/>
</dbReference>
<dbReference type="PANTHER" id="PTHR16305:SF35">
    <property type="entry name" value="TRANSCRIPTIONAL ACTIVATOR DOMAIN"/>
    <property type="match status" value="1"/>
</dbReference>
<dbReference type="Gene3D" id="3.40.50.300">
    <property type="entry name" value="P-loop containing nucleotide triphosphate hydrolases"/>
    <property type="match status" value="1"/>
</dbReference>
<dbReference type="GO" id="GO:0005737">
    <property type="term" value="C:cytoplasm"/>
    <property type="evidence" value="ECO:0007669"/>
    <property type="project" value="TreeGrafter"/>
</dbReference>
<dbReference type="Gene3D" id="1.25.40.10">
    <property type="entry name" value="Tetratricopeptide repeat domain"/>
    <property type="match status" value="1"/>
</dbReference>
<evidence type="ECO:0000313" key="6">
    <source>
        <dbReference type="Proteomes" id="UP000326979"/>
    </source>
</evidence>
<evidence type="ECO:0000259" key="4">
    <source>
        <dbReference type="PROSITE" id="PS50043"/>
    </source>
</evidence>
<dbReference type="Gene3D" id="1.10.10.10">
    <property type="entry name" value="Winged helix-like DNA-binding domain superfamily/Winged helix DNA-binding domain"/>
    <property type="match status" value="1"/>
</dbReference>
<dbReference type="GO" id="GO:0004016">
    <property type="term" value="F:adenylate cyclase activity"/>
    <property type="evidence" value="ECO:0007669"/>
    <property type="project" value="TreeGrafter"/>
</dbReference>
<feature type="domain" description="HTH luxR-type" evidence="4">
    <location>
        <begin position="955"/>
        <end position="1020"/>
    </location>
</feature>
<dbReference type="Pfam" id="PF00196">
    <property type="entry name" value="GerE"/>
    <property type="match status" value="1"/>
</dbReference>
<organism evidence="5 6">
    <name type="scientific">Streptomyces phyllanthi</name>
    <dbReference type="NCBI Taxonomy" id="1803180"/>
    <lineage>
        <taxon>Bacteria</taxon>
        <taxon>Bacillati</taxon>
        <taxon>Actinomycetota</taxon>
        <taxon>Actinomycetes</taxon>
        <taxon>Kitasatosporales</taxon>
        <taxon>Streptomycetaceae</taxon>
        <taxon>Streptomyces</taxon>
    </lineage>
</organism>
<dbReference type="GO" id="GO:0006355">
    <property type="term" value="P:regulation of DNA-templated transcription"/>
    <property type="evidence" value="ECO:0007669"/>
    <property type="project" value="InterPro"/>
</dbReference>
<dbReference type="EMBL" id="VJZE01000068">
    <property type="protein sequence ID" value="MPY40778.1"/>
    <property type="molecule type" value="Genomic_DNA"/>
</dbReference>
<dbReference type="SUPFAM" id="SSF46894">
    <property type="entry name" value="C-terminal effector domain of the bipartite response regulators"/>
    <property type="match status" value="1"/>
</dbReference>
<evidence type="ECO:0000256" key="3">
    <source>
        <dbReference type="SAM" id="MobiDB-lite"/>
    </source>
</evidence>
<dbReference type="InterPro" id="IPR011990">
    <property type="entry name" value="TPR-like_helical_dom_sf"/>
</dbReference>
<protein>
    <submittedName>
        <fullName evidence="5">AAA family ATPase</fullName>
    </submittedName>
</protein>
<dbReference type="PRINTS" id="PR00038">
    <property type="entry name" value="HTHLUXR"/>
</dbReference>
<dbReference type="PANTHER" id="PTHR16305">
    <property type="entry name" value="TESTICULAR SOLUBLE ADENYLYL CYCLASE"/>
    <property type="match status" value="1"/>
</dbReference>
<dbReference type="SMART" id="SM00421">
    <property type="entry name" value="HTH_LUXR"/>
    <property type="match status" value="1"/>
</dbReference>
<dbReference type="SUPFAM" id="SSF52540">
    <property type="entry name" value="P-loop containing nucleoside triphosphate hydrolases"/>
    <property type="match status" value="1"/>
</dbReference>
<feature type="region of interest" description="Disordered" evidence="3">
    <location>
        <begin position="26"/>
        <end position="61"/>
    </location>
</feature>
<proteinExistence type="predicted"/>
<gene>
    <name evidence="5" type="ORF">FNH04_12935</name>
</gene>
<dbReference type="InterPro" id="IPR000792">
    <property type="entry name" value="Tscrpt_reg_LuxR_C"/>
</dbReference>
<dbReference type="CDD" id="cd06170">
    <property type="entry name" value="LuxR_C_like"/>
    <property type="match status" value="1"/>
</dbReference>
<dbReference type="InterPro" id="IPR041664">
    <property type="entry name" value="AAA_16"/>
</dbReference>
<dbReference type="Proteomes" id="UP000326979">
    <property type="component" value="Unassembled WGS sequence"/>
</dbReference>
<dbReference type="PROSITE" id="PS50043">
    <property type="entry name" value="HTH_LUXR_2"/>
    <property type="match status" value="1"/>
</dbReference>
<accession>A0A5N8W379</accession>
<keyword evidence="6" id="KW-1185">Reference proteome</keyword>
<dbReference type="InterPro" id="IPR016032">
    <property type="entry name" value="Sig_transdc_resp-reg_C-effctor"/>
</dbReference>
<reference evidence="5 6" key="1">
    <citation type="submission" date="2019-07" db="EMBL/GenBank/DDBJ databases">
        <title>New species of Amycolatopsis and Streptomyces.</title>
        <authorList>
            <person name="Duangmal K."/>
            <person name="Teo W.F.A."/>
            <person name="Lipun K."/>
        </authorList>
    </citation>
    <scope>NUCLEOTIDE SEQUENCE [LARGE SCALE GENOMIC DNA]</scope>
    <source>
        <strain evidence="5 6">TISTR 2346</strain>
    </source>
</reference>
<evidence type="ECO:0000313" key="5">
    <source>
        <dbReference type="EMBL" id="MPY40778.1"/>
    </source>
</evidence>
<sequence>MDRTSWTGSPHPRRYRAQPWCTNVRQRGSGRFLSGRRTRRGPLPQPARSKGITVGESRGTTEPFVDRAPFVSRESELGGLDWALERSGKDGPAVVDITGEAGIGKSRLLAEFGARARHRGVTVLFGRATEYERHSPFLPFADALADLEPQAPQGFAALARLAPVLSGTAEWPLGGPDHRDRFGLHRMMTEALCHLSGERLLMILDDLHWADPASLEMLDHLIRHPVSSSVLLVVSRRDRQAPTALTASLTRGLETGAVLRISLGPLEERACVEELAGDLPSARAAEIYAASEGNPLYFLALSQSCRKAGFPQPLSAALPDPDVFGVSNDPAGLGALLLDELSALRPLERRTVEAVAVLGDRTTVDLLGVLTGAQGTDIRNTLDELARRDLVRPGPGGRGLTLRHPLIRALVHNGIEPWRREEYHRLAAAELTRIGAPVTDRAHHVDQSVTSWDATAADVLTEAAERTATTAPATSAHWLGAVLRILPNTPEHLARRRELTLLRARALGVSGGLKESRDLLYQLIDMPGTDGDDTVRISAVALCSLIQRNLDEYREAEALLRRELARKPGPSPAQRVELGLELGTAAVFASRYGEVREELAETLAAARSLGDETGEAAVLSVAAMGEAYVGDMAASRRFTEQATALVDDLTDNDVAHLCESLVRLGWTEAFLEHFTDTERHAERGLEVARRTGRLYMLSQLLLCKAYAHFSTCRITTAIELVDEAESVARAVGSSQLLGFTLALRSVILAQAYPQGDPRPLAVAGDAASVAGSSHTWWGTAYQCLLAYAALSAGDPHRARDVMLEAGGRDLGRLQRSMRPNHLELLVTTSLAIGDTAEAERWAELAHEEASRLGLAAKRAAGLRSLAQVAHRRGDLVAAARLYAEAAEENRRSGTTLREVQSLLFGAPLMMAVGEGSRASAMWHRGRRLAAEGGAGWLLGVAERVRPKVFRGAIEEPDVLSGLTPREREVAELVAEGLTSREAATKLYLSTRTVDGHLARIYRKTGVSSRAALAALVARNGAG</sequence>
<evidence type="ECO:0000256" key="2">
    <source>
        <dbReference type="ARBA" id="ARBA00022840"/>
    </source>
</evidence>
<evidence type="ECO:0000256" key="1">
    <source>
        <dbReference type="ARBA" id="ARBA00022741"/>
    </source>
</evidence>
<name>A0A5N8W379_9ACTN</name>
<dbReference type="OrthoDB" id="4500249at2"/>
<keyword evidence="2" id="KW-0067">ATP-binding</keyword>
<dbReference type="GO" id="GO:0003677">
    <property type="term" value="F:DNA binding"/>
    <property type="evidence" value="ECO:0007669"/>
    <property type="project" value="InterPro"/>
</dbReference>